<reference evidence="1 2" key="1">
    <citation type="submission" date="2016-01" db="EMBL/GenBank/DDBJ databases">
        <title>Investigation of taxonomic status of Bacillus aminovorans.</title>
        <authorList>
            <person name="Verma A."/>
            <person name="Pal Y."/>
            <person name="Krishnamurthi S."/>
        </authorList>
    </citation>
    <scope>NUCLEOTIDE SEQUENCE [LARGE SCALE GENOMIC DNA]</scope>
    <source>
        <strain evidence="1 2">DSM 4337</strain>
    </source>
</reference>
<dbReference type="OrthoDB" id="2088193at2"/>
<dbReference type="Gene3D" id="3.10.450.40">
    <property type="match status" value="1"/>
</dbReference>
<gene>
    <name evidence="1" type="ORF">AWH48_11600</name>
</gene>
<protein>
    <recommendedName>
        <fullName evidence="3">DUF2634 domain-containing protein</fullName>
    </recommendedName>
</protein>
<organism evidence="1 2">
    <name type="scientific">Domibacillus aminovorans</name>
    <dbReference type="NCBI Taxonomy" id="29332"/>
    <lineage>
        <taxon>Bacteria</taxon>
        <taxon>Bacillati</taxon>
        <taxon>Bacillota</taxon>
        <taxon>Bacilli</taxon>
        <taxon>Bacillales</taxon>
        <taxon>Bacillaceae</taxon>
        <taxon>Domibacillus</taxon>
    </lineage>
</organism>
<evidence type="ECO:0008006" key="3">
    <source>
        <dbReference type="Google" id="ProtNLM"/>
    </source>
</evidence>
<dbReference type="Pfam" id="PF10934">
    <property type="entry name" value="Sheath_initiator"/>
    <property type="match status" value="1"/>
</dbReference>
<dbReference type="InterPro" id="IPR020288">
    <property type="entry name" value="Sheath_initiator"/>
</dbReference>
<dbReference type="SUPFAM" id="SSF160719">
    <property type="entry name" value="gpW/gp25-like"/>
    <property type="match status" value="1"/>
</dbReference>
<sequence length="120" mass="13322">MNAPKLIDGDIVIENNEWVWIDGDDELVQSIESTMQTRLDELDLAPGHGMRYDNLLGKEANPEAARSDIIEAVMQEPRVRSVPNVQITDDTTARTRSVFVTIEKEDGTPLPIGEVNFDAG</sequence>
<accession>A0A177KLQ7</accession>
<dbReference type="AlphaFoldDB" id="A0A177KLQ7"/>
<dbReference type="Proteomes" id="UP000077271">
    <property type="component" value="Unassembled WGS sequence"/>
</dbReference>
<evidence type="ECO:0000313" key="1">
    <source>
        <dbReference type="EMBL" id="OAH53906.1"/>
    </source>
</evidence>
<name>A0A177KLQ7_9BACI</name>
<evidence type="ECO:0000313" key="2">
    <source>
        <dbReference type="Proteomes" id="UP000077271"/>
    </source>
</evidence>
<dbReference type="RefSeq" id="WP_063975406.1">
    <property type="nucleotide sequence ID" value="NZ_LQWZ01000035.1"/>
</dbReference>
<proteinExistence type="predicted"/>
<dbReference type="EMBL" id="LQWZ01000035">
    <property type="protein sequence ID" value="OAH53906.1"/>
    <property type="molecule type" value="Genomic_DNA"/>
</dbReference>
<comment type="caution">
    <text evidence="1">The sequence shown here is derived from an EMBL/GenBank/DDBJ whole genome shotgun (WGS) entry which is preliminary data.</text>
</comment>